<evidence type="ECO:0000259" key="1">
    <source>
        <dbReference type="Pfam" id="PF07687"/>
    </source>
</evidence>
<protein>
    <submittedName>
        <fullName evidence="2">Amidohydrolase</fullName>
    </submittedName>
</protein>
<dbReference type="Gene3D" id="3.30.70.360">
    <property type="match status" value="1"/>
</dbReference>
<name>A0ABV4BT08_9CLOT</name>
<dbReference type="PANTHER" id="PTHR11014">
    <property type="entry name" value="PEPTIDASE M20 FAMILY MEMBER"/>
    <property type="match status" value="1"/>
</dbReference>
<dbReference type="InterPro" id="IPR036264">
    <property type="entry name" value="Bact_exopeptidase_dim_dom"/>
</dbReference>
<dbReference type="InterPro" id="IPR002933">
    <property type="entry name" value="Peptidase_M20"/>
</dbReference>
<dbReference type="Pfam" id="PF07687">
    <property type="entry name" value="M20_dimer"/>
    <property type="match status" value="1"/>
</dbReference>
<reference evidence="2 3" key="1">
    <citation type="submission" date="2024-08" db="EMBL/GenBank/DDBJ databases">
        <title>Clostridium lapicellarii sp. nov., and Clostridium renhuaiense sp. nov., two species isolated from the mud in a fermentation cellar used for producing sauce-flavour Chinese liquors.</title>
        <authorList>
            <person name="Yang F."/>
            <person name="Wang H."/>
            <person name="Chen L.Q."/>
            <person name="Zhou N."/>
            <person name="Lu J.J."/>
            <person name="Pu X.X."/>
            <person name="Wan B."/>
            <person name="Wang L."/>
            <person name="Liu S.J."/>
        </authorList>
    </citation>
    <scope>NUCLEOTIDE SEQUENCE [LARGE SCALE GENOMIC DNA]</scope>
    <source>
        <strain evidence="2 3">MT-5</strain>
    </source>
</reference>
<dbReference type="PANTHER" id="PTHR11014:SF63">
    <property type="entry name" value="METALLOPEPTIDASE, PUTATIVE (AFU_ORTHOLOGUE AFUA_6G09600)-RELATED"/>
    <property type="match status" value="1"/>
</dbReference>
<dbReference type="RefSeq" id="WP_369705807.1">
    <property type="nucleotide sequence ID" value="NZ_JBGEWD010000029.1"/>
</dbReference>
<evidence type="ECO:0000313" key="2">
    <source>
        <dbReference type="EMBL" id="MEY8001913.1"/>
    </source>
</evidence>
<dbReference type="SUPFAM" id="SSF53187">
    <property type="entry name" value="Zn-dependent exopeptidases"/>
    <property type="match status" value="1"/>
</dbReference>
<dbReference type="InterPro" id="IPR011650">
    <property type="entry name" value="Peptidase_M20_dimer"/>
</dbReference>
<gene>
    <name evidence="2" type="ORF">AB8U03_17315</name>
</gene>
<accession>A0ABV4BT08</accession>
<comment type="caution">
    <text evidence="2">The sequence shown here is derived from an EMBL/GenBank/DDBJ whole genome shotgun (WGS) entry which is preliminary data.</text>
</comment>
<feature type="domain" description="Peptidase M20 dimerisation" evidence="1">
    <location>
        <begin position="180"/>
        <end position="278"/>
    </location>
</feature>
<dbReference type="NCBIfam" id="TIGR01891">
    <property type="entry name" value="amidohydrolases"/>
    <property type="match status" value="1"/>
</dbReference>
<dbReference type="InterPro" id="IPR017439">
    <property type="entry name" value="Amidohydrolase"/>
</dbReference>
<organism evidence="2 3">
    <name type="scientific">Clostridium moutaii</name>
    <dbReference type="NCBI Taxonomy" id="3240932"/>
    <lineage>
        <taxon>Bacteria</taxon>
        <taxon>Bacillati</taxon>
        <taxon>Bacillota</taxon>
        <taxon>Clostridia</taxon>
        <taxon>Eubacteriales</taxon>
        <taxon>Clostridiaceae</taxon>
        <taxon>Clostridium</taxon>
    </lineage>
</organism>
<dbReference type="EMBL" id="JBGEWD010000029">
    <property type="protein sequence ID" value="MEY8001913.1"/>
    <property type="molecule type" value="Genomic_DNA"/>
</dbReference>
<keyword evidence="3" id="KW-1185">Reference proteome</keyword>
<dbReference type="SUPFAM" id="SSF55031">
    <property type="entry name" value="Bacterial exopeptidase dimerisation domain"/>
    <property type="match status" value="1"/>
</dbReference>
<proteinExistence type="predicted"/>
<dbReference type="PIRSF" id="PIRSF005962">
    <property type="entry name" value="Pept_M20D_amidohydro"/>
    <property type="match status" value="1"/>
</dbReference>
<dbReference type="Gene3D" id="3.40.630.10">
    <property type="entry name" value="Zn peptidases"/>
    <property type="match status" value="1"/>
</dbReference>
<dbReference type="Pfam" id="PF01546">
    <property type="entry name" value="Peptidase_M20"/>
    <property type="match status" value="1"/>
</dbReference>
<sequence>MSQKEFEKRLKQVFEYFHQTPELSYKEYSTTNKLEELLKAENIDILDLPLKTGIVAEIKGKKDGPIIAIRTDIDALPITEETNLSYKSKNLGKMHACGHDFHMTTILGAAYLLKRDEKNLQGTVRVVFQPAEESSHGAEEIIKTKALENVQAIFGLHTAPDLEVGTLGTNVGPLTAAVDRFEIEVTGAGTHAAHPDLGIDPIVVISNIVTALQTIVSRNIHPFNPAIVSVTHIESGHTWNVIPEKAYIEGTVRTLNEKDRSLIPRNIKTLAQNIAKSYGARADFRWHEGPPATNNDKVWTEVAIRVAKDTGYKVKIIPPKLGGEDFAYYQKKLPGAFVDIGVGIGESLHSPKFRADESALLKSSEYFRNLAEQALIIIKEG</sequence>
<evidence type="ECO:0000313" key="3">
    <source>
        <dbReference type="Proteomes" id="UP001564657"/>
    </source>
</evidence>
<dbReference type="Proteomes" id="UP001564657">
    <property type="component" value="Unassembled WGS sequence"/>
</dbReference>